<organism evidence="2 3">
    <name type="scientific">Aquilegia coerulea</name>
    <name type="common">Rocky mountain columbine</name>
    <dbReference type="NCBI Taxonomy" id="218851"/>
    <lineage>
        <taxon>Eukaryota</taxon>
        <taxon>Viridiplantae</taxon>
        <taxon>Streptophyta</taxon>
        <taxon>Embryophyta</taxon>
        <taxon>Tracheophyta</taxon>
        <taxon>Spermatophyta</taxon>
        <taxon>Magnoliopsida</taxon>
        <taxon>Ranunculales</taxon>
        <taxon>Ranunculaceae</taxon>
        <taxon>Thalictroideae</taxon>
        <taxon>Aquilegia</taxon>
    </lineage>
</organism>
<dbReference type="InParanoid" id="A0A2G5F6J1"/>
<reference evidence="2 3" key="1">
    <citation type="submission" date="2017-09" db="EMBL/GenBank/DDBJ databases">
        <title>WGS assembly of Aquilegia coerulea Goldsmith.</title>
        <authorList>
            <person name="Hodges S."/>
            <person name="Kramer E."/>
            <person name="Nordborg M."/>
            <person name="Tomkins J."/>
            <person name="Borevitz J."/>
            <person name="Derieg N."/>
            <person name="Yan J."/>
            <person name="Mihaltcheva S."/>
            <person name="Hayes R.D."/>
            <person name="Rokhsar D."/>
        </authorList>
    </citation>
    <scope>NUCLEOTIDE SEQUENCE [LARGE SCALE GENOMIC DNA]</scope>
    <source>
        <strain evidence="3">cv. Goldsmith</strain>
    </source>
</reference>
<dbReference type="Proteomes" id="UP000230069">
    <property type="component" value="Unassembled WGS sequence"/>
</dbReference>
<dbReference type="EMBL" id="KZ305019">
    <property type="protein sequence ID" value="PIA63635.1"/>
    <property type="molecule type" value="Genomic_DNA"/>
</dbReference>
<dbReference type="SMART" id="SM00256">
    <property type="entry name" value="FBOX"/>
    <property type="match status" value="1"/>
</dbReference>
<name>A0A2G5F6J1_AQUCA</name>
<accession>A0A2G5F6J1</accession>
<dbReference type="Pfam" id="PF00646">
    <property type="entry name" value="F-box"/>
    <property type="match status" value="1"/>
</dbReference>
<dbReference type="STRING" id="218851.A0A2G5F6J1"/>
<evidence type="ECO:0000259" key="1">
    <source>
        <dbReference type="PROSITE" id="PS50181"/>
    </source>
</evidence>
<dbReference type="NCBIfam" id="TIGR01640">
    <property type="entry name" value="F_box_assoc_1"/>
    <property type="match status" value="1"/>
</dbReference>
<dbReference type="PANTHER" id="PTHR31672:SF13">
    <property type="entry name" value="F-BOX PROTEIN CPR30-LIKE"/>
    <property type="match status" value="1"/>
</dbReference>
<dbReference type="PANTHER" id="PTHR31672">
    <property type="entry name" value="BNACNNG10540D PROTEIN"/>
    <property type="match status" value="1"/>
</dbReference>
<dbReference type="AlphaFoldDB" id="A0A2G5F6J1"/>
<dbReference type="InterPro" id="IPR001810">
    <property type="entry name" value="F-box_dom"/>
</dbReference>
<evidence type="ECO:0000313" key="2">
    <source>
        <dbReference type="EMBL" id="PIA63635.1"/>
    </source>
</evidence>
<keyword evidence="3" id="KW-1185">Reference proteome</keyword>
<dbReference type="Gene3D" id="1.20.1280.50">
    <property type="match status" value="1"/>
</dbReference>
<dbReference type="PROSITE" id="PS50181">
    <property type="entry name" value="FBOX"/>
    <property type="match status" value="1"/>
</dbReference>
<dbReference type="InterPro" id="IPR036047">
    <property type="entry name" value="F-box-like_dom_sf"/>
</dbReference>
<dbReference type="InterPro" id="IPR017451">
    <property type="entry name" value="F-box-assoc_interact_dom"/>
</dbReference>
<sequence length="400" mass="45643">MSTNLPNEIIFEILSRLPAKSLLQFRCVSKLWCNEISEFDFIKMHLNQSIERDNCNLFLASTPNVRLDNLLRMPLFLHIETNLYCIQGNVFTEAIKFQDISSFGFPLLKLVGSCQGLVCLIGRKELYFLNPSTREYKMVQFDKVFDIGSSNAYGFSYDLVNDDYLFVQIVYKNEDKANEFGDYDIEINTYSISGHSGFMTGDIPRILNRKDPAVFLNGGLHWITDTVSRKIIALDIGEKVVREFLRPMEVDLNDHISVGVLGGQLCMMNNFYDSDVKIWIMKNYGVSDSWSKLYVMGNTVLDARESLHKSRPLCFARNGEILFKCDTKLVLYDPKRKMSTNLEIHGISDWGDIDNIVKHDDSLVGLKSGTFLVPIPDVEEGGANIKERFDSTQVEVHADQ</sequence>
<dbReference type="Pfam" id="PF07734">
    <property type="entry name" value="FBA_1"/>
    <property type="match status" value="1"/>
</dbReference>
<protein>
    <recommendedName>
        <fullName evidence="1">F-box domain-containing protein</fullName>
    </recommendedName>
</protein>
<evidence type="ECO:0000313" key="3">
    <source>
        <dbReference type="Proteomes" id="UP000230069"/>
    </source>
</evidence>
<proteinExistence type="predicted"/>
<gene>
    <name evidence="2" type="ORF">AQUCO_00201166v1</name>
</gene>
<dbReference type="FunCoup" id="A0A2G5F6J1">
    <property type="interactions" value="898"/>
</dbReference>
<dbReference type="InterPro" id="IPR006527">
    <property type="entry name" value="F-box-assoc_dom_typ1"/>
</dbReference>
<dbReference type="SUPFAM" id="SSF81383">
    <property type="entry name" value="F-box domain"/>
    <property type="match status" value="1"/>
</dbReference>
<feature type="domain" description="F-box" evidence="1">
    <location>
        <begin position="1"/>
        <end position="46"/>
    </location>
</feature>
<dbReference type="CDD" id="cd22157">
    <property type="entry name" value="F-box_AtFBW1-like"/>
    <property type="match status" value="1"/>
</dbReference>
<dbReference type="OrthoDB" id="606438at2759"/>
<dbReference type="InterPro" id="IPR050796">
    <property type="entry name" value="SCF_F-box_component"/>
</dbReference>